<dbReference type="InterPro" id="IPR008462">
    <property type="entry name" value="CsbD"/>
</dbReference>
<dbReference type="InterPro" id="IPR036629">
    <property type="entry name" value="YjbJ_sf"/>
</dbReference>
<feature type="region of interest" description="Disordered" evidence="2">
    <location>
        <begin position="22"/>
        <end position="62"/>
    </location>
</feature>
<dbReference type="RefSeq" id="WP_102609947.1">
    <property type="nucleotide sequence ID" value="NZ_CADIKD010000002.1"/>
</dbReference>
<dbReference type="EMBL" id="PNYB01000008">
    <property type="protein sequence ID" value="PMS24944.1"/>
    <property type="molecule type" value="Genomic_DNA"/>
</dbReference>
<evidence type="ECO:0000259" key="3">
    <source>
        <dbReference type="Pfam" id="PF05532"/>
    </source>
</evidence>
<dbReference type="Gene3D" id="1.10.1470.10">
    <property type="entry name" value="YjbJ"/>
    <property type="match status" value="1"/>
</dbReference>
<accession>A0A2N7W6B9</accession>
<organism evidence="4 5">
    <name type="scientific">Trinickia soli</name>
    <dbReference type="NCBI Taxonomy" id="380675"/>
    <lineage>
        <taxon>Bacteria</taxon>
        <taxon>Pseudomonadati</taxon>
        <taxon>Pseudomonadota</taxon>
        <taxon>Betaproteobacteria</taxon>
        <taxon>Burkholderiales</taxon>
        <taxon>Burkholderiaceae</taxon>
        <taxon>Trinickia</taxon>
    </lineage>
</organism>
<evidence type="ECO:0000313" key="5">
    <source>
        <dbReference type="Proteomes" id="UP000235347"/>
    </source>
</evidence>
<sequence length="62" mass="6641">MNKDQVKGAATQVKGKVNEVVGHATGDKKQELKGDVQQAVGGAQRKLGDVKEAVKEQTKKPR</sequence>
<evidence type="ECO:0000313" key="4">
    <source>
        <dbReference type="EMBL" id="PMS24944.1"/>
    </source>
</evidence>
<name>A0A2N7W6B9_9BURK</name>
<dbReference type="SUPFAM" id="SSF69047">
    <property type="entry name" value="Hypothetical protein YjbJ"/>
    <property type="match status" value="1"/>
</dbReference>
<dbReference type="Pfam" id="PF05532">
    <property type="entry name" value="CsbD"/>
    <property type="match status" value="1"/>
</dbReference>
<protein>
    <submittedName>
        <fullName evidence="4">CsbD family protein</fullName>
    </submittedName>
</protein>
<dbReference type="AlphaFoldDB" id="A0A2N7W6B9"/>
<proteinExistence type="inferred from homology"/>
<gene>
    <name evidence="4" type="ORF">C0Z19_11500</name>
</gene>
<reference evidence="4 5" key="1">
    <citation type="submission" date="2018-01" db="EMBL/GenBank/DDBJ databases">
        <title>Whole genome analyses suggest that Burkholderia sensu lato contains two further novel genera in the rhizoxinica-symbiotica group Mycetohabitans gen. nov., and Trinickia gen. nov.: implications for the evolution of diazotrophy and nodulation in the Burkholderiaceae.</title>
        <authorList>
            <person name="Estrada-de los Santos P."/>
            <person name="Palmer M."/>
            <person name="Chavez-Ramirez B."/>
            <person name="Beukes C."/>
            <person name="Steenkamp E.T."/>
            <person name="Hirsch A.M."/>
            <person name="Manyaka P."/>
            <person name="Maluk M."/>
            <person name="Lafos M."/>
            <person name="Crook M."/>
            <person name="Gross E."/>
            <person name="Simon M.F."/>
            <person name="Bueno dos Reis Junior F."/>
            <person name="Poole P.S."/>
            <person name="Venter S.N."/>
            <person name="James E.K."/>
        </authorList>
    </citation>
    <scope>NUCLEOTIDE SEQUENCE [LARGE SCALE GENOMIC DNA]</scope>
    <source>
        <strain evidence="4 5">GP25-8</strain>
    </source>
</reference>
<evidence type="ECO:0000256" key="2">
    <source>
        <dbReference type="SAM" id="MobiDB-lite"/>
    </source>
</evidence>
<dbReference type="Proteomes" id="UP000235347">
    <property type="component" value="Unassembled WGS sequence"/>
</dbReference>
<feature type="compositionally biased region" description="Basic and acidic residues" evidence="2">
    <location>
        <begin position="46"/>
        <end position="62"/>
    </location>
</feature>
<comment type="similarity">
    <text evidence="1">Belongs to the UPF0337 (CsbD) family.</text>
</comment>
<evidence type="ECO:0000256" key="1">
    <source>
        <dbReference type="ARBA" id="ARBA00009129"/>
    </source>
</evidence>
<comment type="caution">
    <text evidence="4">The sequence shown here is derived from an EMBL/GenBank/DDBJ whole genome shotgun (WGS) entry which is preliminary data.</text>
</comment>
<feature type="domain" description="CsbD-like" evidence="3">
    <location>
        <begin position="4"/>
        <end position="56"/>
    </location>
</feature>
<feature type="compositionally biased region" description="Basic and acidic residues" evidence="2">
    <location>
        <begin position="25"/>
        <end position="34"/>
    </location>
</feature>
<keyword evidence="5" id="KW-1185">Reference proteome</keyword>